<organism evidence="6 7">
    <name type="scientific">Bordetella genomosp. 12</name>
    <dbReference type="NCBI Taxonomy" id="463035"/>
    <lineage>
        <taxon>Bacteria</taxon>
        <taxon>Pseudomonadati</taxon>
        <taxon>Pseudomonadota</taxon>
        <taxon>Betaproteobacteria</taxon>
        <taxon>Burkholderiales</taxon>
        <taxon>Alcaligenaceae</taxon>
        <taxon>Bordetella</taxon>
    </lineage>
</organism>
<sequence length="420" mass="47519">MARLTTIELTGYALRELKDGGLEWAINLDKGLRHLPQIFWENGRGWDEVNVWALRQVEDGADYETVKSLMKALQRYANFLELNDYDWRHFPQRKEDQVLRAFRKSLMSSIEDGTYASSTASSTMYAVIRFYNFAKDNNLISPNAPLWSAEKKIRHFIDARGFARAMVRDGTDLAIPLRARIGNGVEDGLLPLSAKDAKELMKFSSQKNTIELHLMLAIGMFTGARVGTVITLTGQAIQGAVEHPVISDLYLIRVGPGTAVRTKFNVSGDLEVPKQLLLDLKKYLFSTRRLLRLAKNASASRDTLFLNRYGRPYSVATIDSLVSQMRKRAINEGLTEFKNFVFHETRATFGTARASVLLNIGLSRSEAVDQVRTAMFHKDESSTLRYIKFVDKASQKSDAANRFYEETVGLRNEDWNALGK</sequence>
<dbReference type="InterPro" id="IPR050090">
    <property type="entry name" value="Tyrosine_recombinase_XerCD"/>
</dbReference>
<dbReference type="Gene3D" id="1.10.443.10">
    <property type="entry name" value="Intergrase catalytic core"/>
    <property type="match status" value="1"/>
</dbReference>
<protein>
    <recommendedName>
        <fullName evidence="5">Tyr recombinase domain-containing protein</fullName>
    </recommendedName>
</protein>
<dbReference type="InterPro" id="IPR002104">
    <property type="entry name" value="Integrase_catalytic"/>
</dbReference>
<evidence type="ECO:0000256" key="3">
    <source>
        <dbReference type="ARBA" id="ARBA00023125"/>
    </source>
</evidence>
<dbReference type="Gene3D" id="1.10.150.130">
    <property type="match status" value="1"/>
</dbReference>
<dbReference type="GO" id="GO:0015074">
    <property type="term" value="P:DNA integration"/>
    <property type="evidence" value="ECO:0007669"/>
    <property type="project" value="UniProtKB-KW"/>
</dbReference>
<keyword evidence="7" id="KW-1185">Reference proteome</keyword>
<evidence type="ECO:0000256" key="2">
    <source>
        <dbReference type="ARBA" id="ARBA00022908"/>
    </source>
</evidence>
<dbReference type="EMBL" id="NEVU01000003">
    <property type="protein sequence ID" value="OZI71690.1"/>
    <property type="molecule type" value="Genomic_DNA"/>
</dbReference>
<dbReference type="Pfam" id="PF00589">
    <property type="entry name" value="Phage_integrase"/>
    <property type="match status" value="1"/>
</dbReference>
<dbReference type="GO" id="GO:0003677">
    <property type="term" value="F:DNA binding"/>
    <property type="evidence" value="ECO:0007669"/>
    <property type="project" value="UniProtKB-KW"/>
</dbReference>
<evidence type="ECO:0000313" key="7">
    <source>
        <dbReference type="Proteomes" id="UP000216429"/>
    </source>
</evidence>
<dbReference type="InterPro" id="IPR013762">
    <property type="entry name" value="Integrase-like_cat_sf"/>
</dbReference>
<dbReference type="Proteomes" id="UP000216429">
    <property type="component" value="Unassembled WGS sequence"/>
</dbReference>
<evidence type="ECO:0000259" key="5">
    <source>
        <dbReference type="PROSITE" id="PS51898"/>
    </source>
</evidence>
<dbReference type="PANTHER" id="PTHR30349:SF41">
    <property type="entry name" value="INTEGRASE_RECOMBINASE PROTEIN MJ0367-RELATED"/>
    <property type="match status" value="1"/>
</dbReference>
<dbReference type="SUPFAM" id="SSF56349">
    <property type="entry name" value="DNA breaking-rejoining enzymes"/>
    <property type="match status" value="1"/>
</dbReference>
<comment type="caution">
    <text evidence="6">The sequence shown here is derived from an EMBL/GenBank/DDBJ whole genome shotgun (WGS) entry which is preliminary data.</text>
</comment>
<dbReference type="PANTHER" id="PTHR30349">
    <property type="entry name" value="PHAGE INTEGRASE-RELATED"/>
    <property type="match status" value="1"/>
</dbReference>
<proteinExistence type="inferred from homology"/>
<feature type="domain" description="Tyr recombinase" evidence="5">
    <location>
        <begin position="187"/>
        <end position="400"/>
    </location>
</feature>
<keyword evidence="3" id="KW-0238">DNA-binding</keyword>
<dbReference type="CDD" id="cd00397">
    <property type="entry name" value="DNA_BRE_C"/>
    <property type="match status" value="1"/>
</dbReference>
<gene>
    <name evidence="6" type="ORF">CAL22_17995</name>
</gene>
<name>A0A261VDN0_9BORD</name>
<evidence type="ECO:0000256" key="1">
    <source>
        <dbReference type="ARBA" id="ARBA00008857"/>
    </source>
</evidence>
<accession>A0A261VDN0</accession>
<reference evidence="7" key="1">
    <citation type="submission" date="2017-05" db="EMBL/GenBank/DDBJ databases">
        <title>Complete and WGS of Bordetella genogroups.</title>
        <authorList>
            <person name="Spilker T."/>
            <person name="Lipuma J."/>
        </authorList>
    </citation>
    <scope>NUCLEOTIDE SEQUENCE [LARGE SCALE GENOMIC DNA]</scope>
    <source>
        <strain evidence="7">AU6712</strain>
    </source>
</reference>
<dbReference type="AlphaFoldDB" id="A0A261VDN0"/>
<dbReference type="InterPro" id="IPR011010">
    <property type="entry name" value="DNA_brk_join_enz"/>
</dbReference>
<evidence type="ECO:0000256" key="4">
    <source>
        <dbReference type="ARBA" id="ARBA00023172"/>
    </source>
</evidence>
<comment type="similarity">
    <text evidence="1">Belongs to the 'phage' integrase family.</text>
</comment>
<dbReference type="PROSITE" id="PS51898">
    <property type="entry name" value="TYR_RECOMBINASE"/>
    <property type="match status" value="1"/>
</dbReference>
<dbReference type="GO" id="GO:0006310">
    <property type="term" value="P:DNA recombination"/>
    <property type="evidence" value="ECO:0007669"/>
    <property type="project" value="UniProtKB-KW"/>
</dbReference>
<evidence type="ECO:0000313" key="6">
    <source>
        <dbReference type="EMBL" id="OZI71690.1"/>
    </source>
</evidence>
<keyword evidence="4" id="KW-0233">DNA recombination</keyword>
<keyword evidence="2" id="KW-0229">DNA integration</keyword>
<dbReference type="InterPro" id="IPR010998">
    <property type="entry name" value="Integrase_recombinase_N"/>
</dbReference>